<proteinExistence type="predicted"/>
<evidence type="ECO:0000313" key="2">
    <source>
        <dbReference type="Proteomes" id="UP000580250"/>
    </source>
</evidence>
<name>A0A6V7XJ30_MELEN</name>
<dbReference type="OrthoDB" id="6600158at2759"/>
<evidence type="ECO:0000313" key="1">
    <source>
        <dbReference type="EMBL" id="CAD2199232.1"/>
    </source>
</evidence>
<gene>
    <name evidence="1" type="ORF">MENT_LOCUS52608</name>
</gene>
<accession>A0A6V7XJ30</accession>
<dbReference type="AlphaFoldDB" id="A0A6V7XJ30"/>
<organism evidence="1 2">
    <name type="scientific">Meloidogyne enterolobii</name>
    <name type="common">Root-knot nematode worm</name>
    <name type="synonym">Meloidogyne mayaguensis</name>
    <dbReference type="NCBI Taxonomy" id="390850"/>
    <lineage>
        <taxon>Eukaryota</taxon>
        <taxon>Metazoa</taxon>
        <taxon>Ecdysozoa</taxon>
        <taxon>Nematoda</taxon>
        <taxon>Chromadorea</taxon>
        <taxon>Rhabditida</taxon>
        <taxon>Tylenchina</taxon>
        <taxon>Tylenchomorpha</taxon>
        <taxon>Tylenchoidea</taxon>
        <taxon>Meloidogynidae</taxon>
        <taxon>Meloidogyninae</taxon>
        <taxon>Meloidogyne</taxon>
    </lineage>
</organism>
<sequence length="138" mass="15934">MAPTRIRKYKELLPWLALPPQQVLTRWSSWLNAANFYADNFNAIKQVVDAFDSEDAVCIRKSKELFNNLSISHQLAYIKSNFTIISKSIIELQDNSLTIMRVFEIVSEIKETLSLAEGDVRLSVQNKFNSILQKKPWT</sequence>
<protein>
    <submittedName>
        <fullName evidence="1">Uncharacterized protein</fullName>
    </submittedName>
</protein>
<reference evidence="1 2" key="1">
    <citation type="submission" date="2020-08" db="EMBL/GenBank/DDBJ databases">
        <authorList>
            <person name="Koutsovoulos G."/>
            <person name="Danchin GJ E."/>
        </authorList>
    </citation>
    <scope>NUCLEOTIDE SEQUENCE [LARGE SCALE GENOMIC DNA]</scope>
</reference>
<dbReference type="EMBL" id="CAJEWN010001666">
    <property type="protein sequence ID" value="CAD2199232.1"/>
    <property type="molecule type" value="Genomic_DNA"/>
</dbReference>
<dbReference type="Proteomes" id="UP000580250">
    <property type="component" value="Unassembled WGS sequence"/>
</dbReference>
<comment type="caution">
    <text evidence="1">The sequence shown here is derived from an EMBL/GenBank/DDBJ whole genome shotgun (WGS) entry which is preliminary data.</text>
</comment>